<dbReference type="SUPFAM" id="SSF53955">
    <property type="entry name" value="Lysozyme-like"/>
    <property type="match status" value="1"/>
</dbReference>
<feature type="region of interest" description="Disordered" evidence="1">
    <location>
        <begin position="53"/>
        <end position="83"/>
    </location>
</feature>
<proteinExistence type="predicted"/>
<dbReference type="Proteomes" id="UP000249091">
    <property type="component" value="Chromosome 1"/>
</dbReference>
<feature type="signal peptide" evidence="2">
    <location>
        <begin position="1"/>
        <end position="24"/>
    </location>
</feature>
<reference evidence="3 4" key="1">
    <citation type="submission" date="2018-06" db="EMBL/GenBank/DDBJ databases">
        <authorList>
            <consortium name="Pathogen Informatics"/>
            <person name="Doyle S."/>
        </authorList>
    </citation>
    <scope>NUCLEOTIDE SEQUENCE [LARGE SCALE GENOMIC DNA]</scope>
    <source>
        <strain evidence="3 4">NCTC10994</strain>
    </source>
</reference>
<name>A0A2X4TT04_9NOCA</name>
<protein>
    <submittedName>
        <fullName evidence="3">Transglycosylase</fullName>
    </submittedName>
</protein>
<keyword evidence="4" id="KW-1185">Reference proteome</keyword>
<dbReference type="InterPro" id="IPR023346">
    <property type="entry name" value="Lysozyme-like_dom_sf"/>
</dbReference>
<dbReference type="STRING" id="1219011.GCA_001895045_01953"/>
<evidence type="ECO:0000256" key="2">
    <source>
        <dbReference type="SAM" id="SignalP"/>
    </source>
</evidence>
<evidence type="ECO:0000256" key="1">
    <source>
        <dbReference type="SAM" id="MobiDB-lite"/>
    </source>
</evidence>
<dbReference type="EMBL" id="LS483468">
    <property type="protein sequence ID" value="SQI30151.1"/>
    <property type="molecule type" value="Genomic_DNA"/>
</dbReference>
<dbReference type="KEGG" id="rcr:NCTC10994_01443"/>
<dbReference type="AlphaFoldDB" id="A0A2X4TT04"/>
<gene>
    <name evidence="3" type="ORF">NCTC10994_01443</name>
</gene>
<evidence type="ECO:0000313" key="4">
    <source>
        <dbReference type="Proteomes" id="UP000249091"/>
    </source>
</evidence>
<feature type="region of interest" description="Disordered" evidence="1">
    <location>
        <begin position="262"/>
        <end position="296"/>
    </location>
</feature>
<evidence type="ECO:0000313" key="3">
    <source>
        <dbReference type="EMBL" id="SQI30151.1"/>
    </source>
</evidence>
<dbReference type="RefSeq" id="WP_072699910.1">
    <property type="nucleotide sequence ID" value="NZ_JAFBBL010000001.1"/>
</dbReference>
<organism evidence="3 4">
    <name type="scientific">Rhodococcus coprophilus</name>
    <dbReference type="NCBI Taxonomy" id="38310"/>
    <lineage>
        <taxon>Bacteria</taxon>
        <taxon>Bacillati</taxon>
        <taxon>Actinomycetota</taxon>
        <taxon>Actinomycetes</taxon>
        <taxon>Mycobacteriales</taxon>
        <taxon>Nocardiaceae</taxon>
        <taxon>Rhodococcus</taxon>
    </lineage>
</organism>
<keyword evidence="2" id="KW-0732">Signal</keyword>
<sequence length="318" mass="31798">MRWTAALAVPMVVAAGLVATASSAIPSVAEEIPDSTSASLEVPPTLVGVLPADPASPASFRSPAEPSDPVLQHPPAPAGAGATSIFGEGPAAIPELVYYAYRAAEMQMAVDSPECGLPWHLLAAVGRLASEHADGGRTDILGTLTTPKVAPGGALGPMLLPAAAWETHRADGNADGTTDAQNVFDATLAASAWMCADGARLREPDGEARAVALFDASPEYLANVREWSATYAKGAEVAEAAMAPPPARPVPAASDIAAPAPALAVPGSPQADPATPGDTSSGTGEDGAEGGIPALPPVPLPVLPELPAVPCLVPAFCN</sequence>
<accession>A0A2X4TT04</accession>
<feature type="chain" id="PRO_5016138426" evidence="2">
    <location>
        <begin position="25"/>
        <end position="318"/>
    </location>
</feature>